<accession>A0A7W9Q2I0</accession>
<protein>
    <submittedName>
        <fullName evidence="1">Uncharacterized protein</fullName>
    </submittedName>
</protein>
<dbReference type="EMBL" id="JACHJK010000022">
    <property type="protein sequence ID" value="MBB5932154.1"/>
    <property type="molecule type" value="Genomic_DNA"/>
</dbReference>
<reference evidence="1 2" key="1">
    <citation type="submission" date="2020-08" db="EMBL/GenBank/DDBJ databases">
        <title>Genomic Encyclopedia of Type Strains, Phase III (KMG-III): the genomes of soil and plant-associated and newly described type strains.</title>
        <authorList>
            <person name="Whitman W."/>
        </authorList>
    </citation>
    <scope>NUCLEOTIDE SEQUENCE [LARGE SCALE GENOMIC DNA]</scope>
    <source>
        <strain evidence="1 2">CECT 3313</strain>
    </source>
</reference>
<comment type="caution">
    <text evidence="1">The sequence shown here is derived from an EMBL/GenBank/DDBJ whole genome shotgun (WGS) entry which is preliminary data.</text>
</comment>
<name>A0A7W9Q2I0_9ACTN</name>
<evidence type="ECO:0000313" key="2">
    <source>
        <dbReference type="Proteomes" id="UP000585836"/>
    </source>
</evidence>
<gene>
    <name evidence="1" type="ORF">FHS34_007663</name>
</gene>
<organism evidence="1 2">
    <name type="scientific">Streptomyces echinatus</name>
    <dbReference type="NCBI Taxonomy" id="67293"/>
    <lineage>
        <taxon>Bacteria</taxon>
        <taxon>Bacillati</taxon>
        <taxon>Actinomycetota</taxon>
        <taxon>Actinomycetes</taxon>
        <taxon>Kitasatosporales</taxon>
        <taxon>Streptomycetaceae</taxon>
        <taxon>Streptomyces</taxon>
    </lineage>
</organism>
<dbReference type="AlphaFoldDB" id="A0A7W9Q2I0"/>
<dbReference type="Proteomes" id="UP000585836">
    <property type="component" value="Unassembled WGS sequence"/>
</dbReference>
<evidence type="ECO:0000313" key="1">
    <source>
        <dbReference type="EMBL" id="MBB5932154.1"/>
    </source>
</evidence>
<keyword evidence="2" id="KW-1185">Reference proteome</keyword>
<proteinExistence type="predicted"/>
<sequence length="62" mass="6338">MKMAKAMGADVTVLSRSVREQVAESCGVPFEHDVKVGGAVSLPQIRDGRCVGGGHGDSLAGL</sequence>